<feature type="domain" description="Methyl-accepting transducer" evidence="6">
    <location>
        <begin position="238"/>
        <end position="424"/>
    </location>
</feature>
<proteinExistence type="inferred from homology"/>
<protein>
    <submittedName>
        <fullName evidence="7">CHASE3 domain-containing protein</fullName>
    </submittedName>
</protein>
<keyword evidence="3" id="KW-0807">Transducer</keyword>
<evidence type="ECO:0000256" key="2">
    <source>
        <dbReference type="ARBA" id="ARBA00029447"/>
    </source>
</evidence>
<feature type="transmembrane region" description="Helical" evidence="5">
    <location>
        <begin position="186"/>
        <end position="207"/>
    </location>
</feature>
<dbReference type="PROSITE" id="PS50111">
    <property type="entry name" value="CHEMOTAXIS_TRANSDUC_2"/>
    <property type="match status" value="1"/>
</dbReference>
<evidence type="ECO:0000256" key="3">
    <source>
        <dbReference type="PROSITE-ProRule" id="PRU00284"/>
    </source>
</evidence>
<keyword evidence="4" id="KW-0175">Coiled coil</keyword>
<keyword evidence="5" id="KW-1133">Transmembrane helix</keyword>
<evidence type="ECO:0000259" key="6">
    <source>
        <dbReference type="PROSITE" id="PS50111"/>
    </source>
</evidence>
<name>A0ABS3FP55_9CYAN</name>
<dbReference type="PANTHER" id="PTHR43531">
    <property type="entry name" value="PROTEIN ICFG"/>
    <property type="match status" value="1"/>
</dbReference>
<dbReference type="InterPro" id="IPR007891">
    <property type="entry name" value="CHASE3"/>
</dbReference>
<comment type="similarity">
    <text evidence="2">Belongs to the methyl-accepting chemotaxis (MCP) protein family.</text>
</comment>
<dbReference type="Pfam" id="PF05227">
    <property type="entry name" value="CHASE3"/>
    <property type="match status" value="1"/>
</dbReference>
<keyword evidence="5" id="KW-0472">Membrane</keyword>
<dbReference type="SMART" id="SM00283">
    <property type="entry name" value="MA"/>
    <property type="match status" value="1"/>
</dbReference>
<keyword evidence="5" id="KW-0812">Transmembrane</keyword>
<gene>
    <name evidence="7" type="ORF">J0895_07215</name>
</gene>
<dbReference type="Pfam" id="PF00015">
    <property type="entry name" value="MCPsignal"/>
    <property type="match status" value="1"/>
</dbReference>
<dbReference type="RefSeq" id="WP_207087433.1">
    <property type="nucleotide sequence ID" value="NZ_JAFLQW010000198.1"/>
</dbReference>
<evidence type="ECO:0000313" key="8">
    <source>
        <dbReference type="Proteomes" id="UP000664844"/>
    </source>
</evidence>
<dbReference type="PROSITE" id="PS51257">
    <property type="entry name" value="PROKAR_LIPOPROTEIN"/>
    <property type="match status" value="1"/>
</dbReference>
<evidence type="ECO:0000256" key="5">
    <source>
        <dbReference type="SAM" id="Phobius"/>
    </source>
</evidence>
<dbReference type="EMBL" id="JAFLQW010000198">
    <property type="protein sequence ID" value="MBO0348892.1"/>
    <property type="molecule type" value="Genomic_DNA"/>
</dbReference>
<evidence type="ECO:0000256" key="4">
    <source>
        <dbReference type="SAM" id="Coils"/>
    </source>
</evidence>
<accession>A0ABS3FP55</accession>
<dbReference type="Proteomes" id="UP000664844">
    <property type="component" value="Unassembled WGS sequence"/>
</dbReference>
<sequence>MFNPLKLKTRILLGYSVPLLLSLGFATVISCQTQTLQQKLDTDAAGQQILDNSERMVSGLSQMQRYSASFLVNPEVDFLVEYEKKAQLFEDSLESLERQIEHPDLQIRLDKIKELGNQIDSLNRYLMTLTQTQRRDQAIRAFAAAESRNLSLEITQALDDFMAVQNQLQEGKVEATFMAIAALNEWVWVGSVVLVLFTLTISTAWTYRIVEAIAHPLLSLQSSAKEITHNILVSETLLTRQAEDLSQTSAVLESLTQSASLHVQEAKSTQVQVAQIEDKMLSLKAHLAKIYGLTHRVTDLASQTNLLALHAGVESQRPGLECHCLDAVATKMRTLATETQKSAKQVNTLVTQLEIEPYSVVMELEEPEQNVEPIWSAIGELGTHTQAISKASQQQATVIQQVFDALDSPYQTARETAQTLSETKIRLQQLNQDAHQLFEML</sequence>
<organism evidence="7 8">
    <name type="scientific">Phormidium pseudopriestleyi FRX01</name>
    <dbReference type="NCBI Taxonomy" id="1759528"/>
    <lineage>
        <taxon>Bacteria</taxon>
        <taxon>Bacillati</taxon>
        <taxon>Cyanobacteriota</taxon>
        <taxon>Cyanophyceae</taxon>
        <taxon>Oscillatoriophycideae</taxon>
        <taxon>Oscillatoriales</taxon>
        <taxon>Oscillatoriaceae</taxon>
        <taxon>Phormidium</taxon>
    </lineage>
</organism>
<dbReference type="Gene3D" id="1.10.287.950">
    <property type="entry name" value="Methyl-accepting chemotaxis protein"/>
    <property type="match status" value="1"/>
</dbReference>
<keyword evidence="1" id="KW-0145">Chemotaxis</keyword>
<dbReference type="SUPFAM" id="SSF58104">
    <property type="entry name" value="Methyl-accepting chemotaxis protein (MCP) signaling domain"/>
    <property type="match status" value="1"/>
</dbReference>
<dbReference type="InterPro" id="IPR051310">
    <property type="entry name" value="MCP_chemotaxis"/>
</dbReference>
<evidence type="ECO:0000256" key="1">
    <source>
        <dbReference type="ARBA" id="ARBA00022500"/>
    </source>
</evidence>
<dbReference type="PANTHER" id="PTHR43531:SF11">
    <property type="entry name" value="METHYL-ACCEPTING CHEMOTAXIS PROTEIN 3"/>
    <property type="match status" value="1"/>
</dbReference>
<feature type="coiled-coil region" evidence="4">
    <location>
        <begin position="413"/>
        <end position="440"/>
    </location>
</feature>
<evidence type="ECO:0000313" key="7">
    <source>
        <dbReference type="EMBL" id="MBO0348892.1"/>
    </source>
</evidence>
<reference evidence="7 8" key="1">
    <citation type="submission" date="2021-03" db="EMBL/GenBank/DDBJ databases">
        <title>Metabolic Capacity of the Antarctic Cyanobacterium Phormidium pseudopriestleyi that Sustains Oxygenic Photosynthesis in the Presence of Hydrogen Sulfide.</title>
        <authorList>
            <person name="Lumian J.E."/>
            <person name="Jungblut A.D."/>
            <person name="Dillon M.L."/>
            <person name="Hawes I."/>
            <person name="Doran P.T."/>
            <person name="Mackey T.J."/>
            <person name="Dick G.J."/>
            <person name="Grettenberger C.L."/>
            <person name="Sumner D.Y."/>
        </authorList>
    </citation>
    <scope>NUCLEOTIDE SEQUENCE [LARGE SCALE GENOMIC DNA]</scope>
    <source>
        <strain evidence="7 8">FRX01</strain>
    </source>
</reference>
<dbReference type="InterPro" id="IPR004089">
    <property type="entry name" value="MCPsignal_dom"/>
</dbReference>
<comment type="caution">
    <text evidence="7">The sequence shown here is derived from an EMBL/GenBank/DDBJ whole genome shotgun (WGS) entry which is preliminary data.</text>
</comment>
<keyword evidence="8" id="KW-1185">Reference proteome</keyword>